<name>A0A8S4G462_PLUXY</name>
<accession>A0A8S4G462</accession>
<dbReference type="EMBL" id="CAJHNJ030000118">
    <property type="protein sequence ID" value="CAG9135925.1"/>
    <property type="molecule type" value="Genomic_DNA"/>
</dbReference>
<gene>
    <name evidence="2" type="ORF">PLXY2_LOCUS14168</name>
</gene>
<feature type="region of interest" description="Disordered" evidence="1">
    <location>
        <begin position="1"/>
        <end position="38"/>
    </location>
</feature>
<organism evidence="2 3">
    <name type="scientific">Plutella xylostella</name>
    <name type="common">Diamondback moth</name>
    <name type="synonym">Plutella maculipennis</name>
    <dbReference type="NCBI Taxonomy" id="51655"/>
    <lineage>
        <taxon>Eukaryota</taxon>
        <taxon>Metazoa</taxon>
        <taxon>Ecdysozoa</taxon>
        <taxon>Arthropoda</taxon>
        <taxon>Hexapoda</taxon>
        <taxon>Insecta</taxon>
        <taxon>Pterygota</taxon>
        <taxon>Neoptera</taxon>
        <taxon>Endopterygota</taxon>
        <taxon>Lepidoptera</taxon>
        <taxon>Glossata</taxon>
        <taxon>Ditrysia</taxon>
        <taxon>Yponomeutoidea</taxon>
        <taxon>Plutellidae</taxon>
        <taxon>Plutella</taxon>
    </lineage>
</organism>
<comment type="caution">
    <text evidence="2">The sequence shown here is derived from an EMBL/GenBank/DDBJ whole genome shotgun (WGS) entry which is preliminary data.</text>
</comment>
<evidence type="ECO:0000313" key="2">
    <source>
        <dbReference type="EMBL" id="CAG9135925.1"/>
    </source>
</evidence>
<dbReference type="Proteomes" id="UP000653454">
    <property type="component" value="Unassembled WGS sequence"/>
</dbReference>
<feature type="compositionally biased region" description="Polar residues" evidence="1">
    <location>
        <begin position="1"/>
        <end position="15"/>
    </location>
</feature>
<evidence type="ECO:0000256" key="1">
    <source>
        <dbReference type="SAM" id="MobiDB-lite"/>
    </source>
</evidence>
<proteinExistence type="predicted"/>
<evidence type="ECO:0000313" key="3">
    <source>
        <dbReference type="Proteomes" id="UP000653454"/>
    </source>
</evidence>
<keyword evidence="3" id="KW-1185">Reference proteome</keyword>
<dbReference type="AlphaFoldDB" id="A0A8S4G462"/>
<protein>
    <submittedName>
        <fullName evidence="2">(diamondback moth) hypothetical protein</fullName>
    </submittedName>
</protein>
<reference evidence="2" key="1">
    <citation type="submission" date="2020-11" db="EMBL/GenBank/DDBJ databases">
        <authorList>
            <person name="Whiteford S."/>
        </authorList>
    </citation>
    <scope>NUCLEOTIDE SEQUENCE</scope>
</reference>
<sequence>MELNNEGAQTQNTSPPVVEDGAMPRHLGHSADIKNNTYSDTGVFRDTMCIVQYYHVQGQKITIQEKEAIESTVSSSH</sequence>